<dbReference type="GO" id="GO:0005524">
    <property type="term" value="F:ATP binding"/>
    <property type="evidence" value="ECO:0007669"/>
    <property type="project" value="InterPro"/>
</dbReference>
<dbReference type="Gene3D" id="1.10.510.10">
    <property type="entry name" value="Transferase(Phosphotransferase) domain 1"/>
    <property type="match status" value="1"/>
</dbReference>
<evidence type="ECO:0000313" key="3">
    <source>
        <dbReference type="Proteomes" id="UP000834106"/>
    </source>
</evidence>
<reference evidence="2" key="1">
    <citation type="submission" date="2023-05" db="EMBL/GenBank/DDBJ databases">
        <authorList>
            <person name="Huff M."/>
        </authorList>
    </citation>
    <scope>NUCLEOTIDE SEQUENCE</scope>
</reference>
<dbReference type="PROSITE" id="PS50011">
    <property type="entry name" value="PROTEIN_KINASE_DOM"/>
    <property type="match status" value="1"/>
</dbReference>
<dbReference type="EMBL" id="OU503038">
    <property type="protein sequence ID" value="CAI9758758.1"/>
    <property type="molecule type" value="Genomic_DNA"/>
</dbReference>
<dbReference type="Proteomes" id="UP000834106">
    <property type="component" value="Chromosome 3"/>
</dbReference>
<protein>
    <recommendedName>
        <fullName evidence="1">Protein kinase domain-containing protein</fullName>
    </recommendedName>
</protein>
<organism evidence="2 3">
    <name type="scientific">Fraxinus pennsylvanica</name>
    <dbReference type="NCBI Taxonomy" id="56036"/>
    <lineage>
        <taxon>Eukaryota</taxon>
        <taxon>Viridiplantae</taxon>
        <taxon>Streptophyta</taxon>
        <taxon>Embryophyta</taxon>
        <taxon>Tracheophyta</taxon>
        <taxon>Spermatophyta</taxon>
        <taxon>Magnoliopsida</taxon>
        <taxon>eudicotyledons</taxon>
        <taxon>Gunneridae</taxon>
        <taxon>Pentapetalae</taxon>
        <taxon>asterids</taxon>
        <taxon>lamiids</taxon>
        <taxon>Lamiales</taxon>
        <taxon>Oleaceae</taxon>
        <taxon>Oleeae</taxon>
        <taxon>Fraxinus</taxon>
    </lineage>
</organism>
<feature type="domain" description="Protein kinase" evidence="1">
    <location>
        <begin position="1"/>
        <end position="131"/>
    </location>
</feature>
<dbReference type="PROSITE" id="PS00108">
    <property type="entry name" value="PROTEIN_KINASE_ST"/>
    <property type="match status" value="1"/>
</dbReference>
<evidence type="ECO:0000259" key="1">
    <source>
        <dbReference type="PROSITE" id="PS50011"/>
    </source>
</evidence>
<dbReference type="SUPFAM" id="SSF56112">
    <property type="entry name" value="Protein kinase-like (PK-like)"/>
    <property type="match status" value="1"/>
</dbReference>
<dbReference type="GO" id="GO:0004672">
    <property type="term" value="F:protein kinase activity"/>
    <property type="evidence" value="ECO:0007669"/>
    <property type="project" value="InterPro"/>
</dbReference>
<dbReference type="InterPro" id="IPR008271">
    <property type="entry name" value="Ser/Thr_kinase_AS"/>
</dbReference>
<proteinExistence type="predicted"/>
<accession>A0AAD2DNL8</accession>
<dbReference type="PANTHER" id="PTHR45927:SF2">
    <property type="entry name" value="SERINE_THREONINE RECEPTOR-LIKE KINASE NFP"/>
    <property type="match status" value="1"/>
</dbReference>
<dbReference type="InterPro" id="IPR052611">
    <property type="entry name" value="Plant_RLK_LysM"/>
</dbReference>
<evidence type="ECO:0000313" key="2">
    <source>
        <dbReference type="EMBL" id="CAI9758758.1"/>
    </source>
</evidence>
<sequence>MHEHTQPSVIHKDIKTSNILLDSTFKAKISNFSTARPATCSMMLKVNVLAFQVVLLELLSGKKVMEAKDNGVVVMLWKEIKGILKDDDHREEKLRMWMDPYLKNSYPTEGALSLATLAKCAHQINPPRDQE</sequence>
<dbReference type="PANTHER" id="PTHR45927">
    <property type="entry name" value="LYSM-DOMAIN RECEPTOR-LIKE KINASE-RELATED"/>
    <property type="match status" value="1"/>
</dbReference>
<keyword evidence="3" id="KW-1185">Reference proteome</keyword>
<gene>
    <name evidence="2" type="ORF">FPE_LOCUS6188</name>
</gene>
<dbReference type="InterPro" id="IPR000719">
    <property type="entry name" value="Prot_kinase_dom"/>
</dbReference>
<dbReference type="InterPro" id="IPR011009">
    <property type="entry name" value="Kinase-like_dom_sf"/>
</dbReference>
<dbReference type="AlphaFoldDB" id="A0AAD2DNL8"/>
<name>A0AAD2DNL8_9LAMI</name>